<sequence length="552" mass="61743">MLGESNASSSKKGAFMWFKEIYSTCLLIFCSIIVLTVIFEENTTLSQFSSWAAFFVFWIALYWLSMVEGGQASLVGLPPVDMELYHESHPTTHKIMKVIKRGDSIDRYLMGRQFMVLALVFVENLCAHAKDPTMPILGMPLVINTIFLNTGLAVFFMTAMIGKISAQVNASRCMLDYVNNYFAYFTMQVARLIEVSGLLHCCYPVQMFFAWAAGQPLVSKEAPRTIVQNIFFWGRVLLSSAILFFAFAVTISALLNGQTTMWEGVPAWVTLVLFFLFMAVVGMLEGMQIAFFAVARMAEEERSKSSWAKKTCNLLFEGDGRNLAGFMIGRQMCVTLCFFIIARVTTVKLHDGDENIFGVSDFTQTFFETGLLGALITTICASIAWQLIASAFPMAFLSTPVTYILLRFCLGLEWTGLCQGSWVVARIHRKIVKFKRDEVYIGTAEERKAKSQANPMSFDQDESARVVAGHLFPGPACLPLTFTGVRRTISEIEDLENDLKTQQNDIENRLIHLEEQKQKVLAKSAGALDGIEEKQSGDIENIKDTDSGENSD</sequence>
<dbReference type="InParanoid" id="A0A1E7F0U3"/>
<dbReference type="EMBL" id="KV784366">
    <property type="protein sequence ID" value="OEU11729.1"/>
    <property type="molecule type" value="Genomic_DNA"/>
</dbReference>
<accession>A0A1E7F0U3</accession>
<evidence type="ECO:0000256" key="3">
    <source>
        <dbReference type="SAM" id="Phobius"/>
    </source>
</evidence>
<evidence type="ECO:0000256" key="1">
    <source>
        <dbReference type="SAM" id="Coils"/>
    </source>
</evidence>
<evidence type="ECO:0000313" key="5">
    <source>
        <dbReference type="Proteomes" id="UP000095751"/>
    </source>
</evidence>
<keyword evidence="3" id="KW-0812">Transmembrane</keyword>
<protein>
    <submittedName>
        <fullName evidence="4">Silicon transporter</fullName>
    </submittedName>
</protein>
<dbReference type="InterPro" id="IPR004693">
    <property type="entry name" value="Silicon_transpt"/>
</dbReference>
<feature type="compositionally biased region" description="Basic and acidic residues" evidence="2">
    <location>
        <begin position="531"/>
        <end position="546"/>
    </location>
</feature>
<name>A0A1E7F0U3_9STRA</name>
<keyword evidence="3" id="KW-1133">Transmembrane helix</keyword>
<evidence type="ECO:0000313" key="4">
    <source>
        <dbReference type="EMBL" id="OEU11729.1"/>
    </source>
</evidence>
<dbReference type="AlphaFoldDB" id="A0A1E7F0U3"/>
<feature type="region of interest" description="Disordered" evidence="2">
    <location>
        <begin position="530"/>
        <end position="552"/>
    </location>
</feature>
<keyword evidence="5" id="KW-1185">Reference proteome</keyword>
<reference evidence="4 5" key="1">
    <citation type="submission" date="2016-09" db="EMBL/GenBank/DDBJ databases">
        <title>Extensive genetic diversity and differential bi-allelic expression allows diatom success in the polar Southern Ocean.</title>
        <authorList>
            <consortium name="DOE Joint Genome Institute"/>
            <person name="Mock T."/>
            <person name="Otillar R.P."/>
            <person name="Strauss J."/>
            <person name="Dupont C."/>
            <person name="Frickenhaus S."/>
            <person name="Maumus F."/>
            <person name="Mcmullan M."/>
            <person name="Sanges R."/>
            <person name="Schmutz J."/>
            <person name="Toseland A."/>
            <person name="Valas R."/>
            <person name="Veluchamy A."/>
            <person name="Ward B.J."/>
            <person name="Allen A."/>
            <person name="Barry K."/>
            <person name="Falciatore A."/>
            <person name="Ferrante M."/>
            <person name="Fortunato A.E."/>
            <person name="Gloeckner G."/>
            <person name="Gruber A."/>
            <person name="Hipkin R."/>
            <person name="Janech M."/>
            <person name="Kroth P."/>
            <person name="Leese F."/>
            <person name="Lindquist E."/>
            <person name="Lyon B.R."/>
            <person name="Martin J."/>
            <person name="Mayer C."/>
            <person name="Parker M."/>
            <person name="Quesneville H."/>
            <person name="Raymond J."/>
            <person name="Uhlig C."/>
            <person name="Valentin K.U."/>
            <person name="Worden A.Z."/>
            <person name="Armbrust E.V."/>
            <person name="Bowler C."/>
            <person name="Green B."/>
            <person name="Moulton V."/>
            <person name="Van Oosterhout C."/>
            <person name="Grigoriev I."/>
        </authorList>
    </citation>
    <scope>NUCLEOTIDE SEQUENCE [LARGE SCALE GENOMIC DNA]</scope>
    <source>
        <strain evidence="4 5">CCMP1102</strain>
    </source>
</reference>
<dbReference type="KEGG" id="fcy:FRACYDRAFT_211148"/>
<keyword evidence="3" id="KW-0472">Membrane</keyword>
<feature type="transmembrane region" description="Helical" evidence="3">
    <location>
        <begin position="230"/>
        <end position="255"/>
    </location>
</feature>
<dbReference type="Proteomes" id="UP000095751">
    <property type="component" value="Unassembled WGS sequence"/>
</dbReference>
<feature type="coiled-coil region" evidence="1">
    <location>
        <begin position="485"/>
        <end position="523"/>
    </location>
</feature>
<dbReference type="OrthoDB" id="35980at2759"/>
<gene>
    <name evidence="4" type="primary">SIT_7</name>
    <name evidence="4" type="ORF">FRACYDRAFT_211148</name>
</gene>
<evidence type="ECO:0000256" key="2">
    <source>
        <dbReference type="SAM" id="MobiDB-lite"/>
    </source>
</evidence>
<feature type="transmembrane region" description="Helical" evidence="3">
    <location>
        <begin position="142"/>
        <end position="162"/>
    </location>
</feature>
<dbReference type="GO" id="GO:0015708">
    <property type="term" value="P:silicic acid import across plasma membrane"/>
    <property type="evidence" value="ECO:0007669"/>
    <property type="project" value="InterPro"/>
</dbReference>
<dbReference type="Pfam" id="PF03842">
    <property type="entry name" value="Silic_transp"/>
    <property type="match status" value="1"/>
</dbReference>
<keyword evidence="1" id="KW-0175">Coiled coil</keyword>
<feature type="transmembrane region" description="Helical" evidence="3">
    <location>
        <begin position="404"/>
        <end position="425"/>
    </location>
</feature>
<proteinExistence type="predicted"/>
<feature type="transmembrane region" description="Helical" evidence="3">
    <location>
        <begin position="21"/>
        <end position="39"/>
    </location>
</feature>
<feature type="transmembrane region" description="Helical" evidence="3">
    <location>
        <begin position="371"/>
        <end position="392"/>
    </location>
</feature>
<organism evidence="4 5">
    <name type="scientific">Fragilariopsis cylindrus CCMP1102</name>
    <dbReference type="NCBI Taxonomy" id="635003"/>
    <lineage>
        <taxon>Eukaryota</taxon>
        <taxon>Sar</taxon>
        <taxon>Stramenopiles</taxon>
        <taxon>Ochrophyta</taxon>
        <taxon>Bacillariophyta</taxon>
        <taxon>Bacillariophyceae</taxon>
        <taxon>Bacillariophycidae</taxon>
        <taxon>Bacillariales</taxon>
        <taxon>Bacillariaceae</taxon>
        <taxon>Fragilariopsis</taxon>
    </lineage>
</organism>
<feature type="transmembrane region" description="Helical" evidence="3">
    <location>
        <begin position="267"/>
        <end position="295"/>
    </location>
</feature>
<feature type="transmembrane region" description="Helical" evidence="3">
    <location>
        <begin position="45"/>
        <end position="64"/>
    </location>
</feature>